<dbReference type="Gene3D" id="3.90.25.10">
    <property type="entry name" value="UDP-galactose 4-epimerase, domain 1"/>
    <property type="match status" value="1"/>
</dbReference>
<dbReference type="InterPro" id="IPR051604">
    <property type="entry name" value="Ergot_Alk_Oxidoreductase"/>
</dbReference>
<feature type="domain" description="NmrA-like" evidence="1">
    <location>
        <begin position="8"/>
        <end position="304"/>
    </location>
</feature>
<comment type="caution">
    <text evidence="2">The sequence shown here is derived from an EMBL/GenBank/DDBJ whole genome shotgun (WGS) entry which is preliminary data.</text>
</comment>
<protein>
    <recommendedName>
        <fullName evidence="1">NmrA-like domain-containing protein</fullName>
    </recommendedName>
</protein>
<dbReference type="AlphaFoldDB" id="A0AA88GX81"/>
<dbReference type="Pfam" id="PF05368">
    <property type="entry name" value="NmrA"/>
    <property type="match status" value="1"/>
</dbReference>
<name>A0AA88GX81_NAELO</name>
<dbReference type="GeneID" id="68104940"/>
<evidence type="ECO:0000259" key="1">
    <source>
        <dbReference type="Pfam" id="PF05368"/>
    </source>
</evidence>
<keyword evidence="3" id="KW-1185">Reference proteome</keyword>
<evidence type="ECO:0000313" key="3">
    <source>
        <dbReference type="Proteomes" id="UP000816034"/>
    </source>
</evidence>
<dbReference type="RefSeq" id="XP_044554128.1">
    <property type="nucleotide sequence ID" value="XM_044688257.1"/>
</dbReference>
<dbReference type="Gene3D" id="3.40.50.720">
    <property type="entry name" value="NAD(P)-binding Rossmann-like Domain"/>
    <property type="match status" value="1"/>
</dbReference>
<organism evidence="2 3">
    <name type="scientific">Naegleria lovaniensis</name>
    <name type="common">Amoeba</name>
    <dbReference type="NCBI Taxonomy" id="51637"/>
    <lineage>
        <taxon>Eukaryota</taxon>
        <taxon>Discoba</taxon>
        <taxon>Heterolobosea</taxon>
        <taxon>Tetramitia</taxon>
        <taxon>Eutetramitia</taxon>
        <taxon>Vahlkampfiidae</taxon>
        <taxon>Naegleria</taxon>
    </lineage>
</organism>
<dbReference type="EMBL" id="PYSW02000005">
    <property type="protein sequence ID" value="KAG2392234.1"/>
    <property type="molecule type" value="Genomic_DNA"/>
</dbReference>
<dbReference type="SUPFAM" id="SSF51735">
    <property type="entry name" value="NAD(P)-binding Rossmann-fold domains"/>
    <property type="match status" value="1"/>
</dbReference>
<dbReference type="InterPro" id="IPR008030">
    <property type="entry name" value="NmrA-like"/>
</dbReference>
<sequence length="335" mass="37525">MATPAQPVILVTGATGTIGKELVKSLSQNYATPTTPVTVRLFVRDENKAKQLFESLQSSHFHLEYVVGDLTQLSSVTVTNSALFEHVERIFLLTPDHPSQAQIESEFIRVALQYGASSLKQLIRLSGLGSSGDADANTFLRFHNDAERVVQKLIRKHNNKHSNHPITFIILRANLFIQNLINLGDAETIRSQGVFYRPKGIRGEPYFISHVDVRDIADLAAHFLSEPVEKYSPLYTHTYNVTGPDSLSYEELAQLITKVVGKEVKVVEMEEAEYASLLQQVPELPSFMVLAMVKLFQFYKLNGVSANVHGDFKIVTGKNSRSVEDFLKEFKNAFL</sequence>
<dbReference type="PANTHER" id="PTHR43162:SF1">
    <property type="entry name" value="PRESTALK A DIFFERENTIATION PROTEIN A"/>
    <property type="match status" value="1"/>
</dbReference>
<reference evidence="2 3" key="1">
    <citation type="journal article" date="2018" name="BMC Genomics">
        <title>The genome of Naegleria lovaniensis, the basis for a comparative approach to unravel pathogenicity factors of the human pathogenic amoeba N. fowleri.</title>
        <authorList>
            <person name="Liechti N."/>
            <person name="Schurch N."/>
            <person name="Bruggmann R."/>
            <person name="Wittwer M."/>
        </authorList>
    </citation>
    <scope>NUCLEOTIDE SEQUENCE [LARGE SCALE GENOMIC DNA]</scope>
    <source>
        <strain evidence="2 3">ATCC 30569</strain>
    </source>
</reference>
<gene>
    <name evidence="2" type="ORF">C9374_012486</name>
</gene>
<proteinExistence type="predicted"/>
<dbReference type="PANTHER" id="PTHR43162">
    <property type="match status" value="1"/>
</dbReference>
<evidence type="ECO:0000313" key="2">
    <source>
        <dbReference type="EMBL" id="KAG2392234.1"/>
    </source>
</evidence>
<dbReference type="Proteomes" id="UP000816034">
    <property type="component" value="Unassembled WGS sequence"/>
</dbReference>
<dbReference type="InterPro" id="IPR036291">
    <property type="entry name" value="NAD(P)-bd_dom_sf"/>
</dbReference>
<accession>A0AA88GX81</accession>